<reference evidence="2" key="1">
    <citation type="submission" date="2023-04" db="EMBL/GenBank/DDBJ databases">
        <authorList>
            <person name="Vijverberg K."/>
            <person name="Xiong W."/>
            <person name="Schranz E."/>
        </authorList>
    </citation>
    <scope>NUCLEOTIDE SEQUENCE</scope>
</reference>
<sequence length="114" mass="13388">MILEDEGRAICRYNEKEVLPNVEGIAVGTKDYRANRSEVYDYDIPHALRANLKEHVYMAHIQPPTEYWHGDLFDESYKDSDMFVVIENSDDEDENDVDENYDDDDVNYEDDDSN</sequence>
<evidence type="ECO:0000313" key="3">
    <source>
        <dbReference type="Proteomes" id="UP001177003"/>
    </source>
</evidence>
<protein>
    <submittedName>
        <fullName evidence="2">Uncharacterized protein</fullName>
    </submittedName>
</protein>
<name>A0AA35Y6V5_LACSI</name>
<dbReference type="EMBL" id="OX465077">
    <property type="protein sequence ID" value="CAI9269519.1"/>
    <property type="molecule type" value="Genomic_DNA"/>
</dbReference>
<dbReference type="Proteomes" id="UP001177003">
    <property type="component" value="Chromosome 1"/>
</dbReference>
<organism evidence="2 3">
    <name type="scientific">Lactuca saligna</name>
    <name type="common">Willowleaf lettuce</name>
    <dbReference type="NCBI Taxonomy" id="75948"/>
    <lineage>
        <taxon>Eukaryota</taxon>
        <taxon>Viridiplantae</taxon>
        <taxon>Streptophyta</taxon>
        <taxon>Embryophyta</taxon>
        <taxon>Tracheophyta</taxon>
        <taxon>Spermatophyta</taxon>
        <taxon>Magnoliopsida</taxon>
        <taxon>eudicotyledons</taxon>
        <taxon>Gunneridae</taxon>
        <taxon>Pentapetalae</taxon>
        <taxon>asterids</taxon>
        <taxon>campanulids</taxon>
        <taxon>Asterales</taxon>
        <taxon>Asteraceae</taxon>
        <taxon>Cichorioideae</taxon>
        <taxon>Cichorieae</taxon>
        <taxon>Lactucinae</taxon>
        <taxon>Lactuca</taxon>
    </lineage>
</organism>
<keyword evidence="3" id="KW-1185">Reference proteome</keyword>
<evidence type="ECO:0000313" key="2">
    <source>
        <dbReference type="EMBL" id="CAI9269519.1"/>
    </source>
</evidence>
<accession>A0AA35Y6V5</accession>
<proteinExistence type="predicted"/>
<dbReference type="AlphaFoldDB" id="A0AA35Y6V5"/>
<feature type="compositionally biased region" description="Acidic residues" evidence="1">
    <location>
        <begin position="88"/>
        <end position="114"/>
    </location>
</feature>
<evidence type="ECO:0000256" key="1">
    <source>
        <dbReference type="SAM" id="MobiDB-lite"/>
    </source>
</evidence>
<feature type="region of interest" description="Disordered" evidence="1">
    <location>
        <begin position="87"/>
        <end position="114"/>
    </location>
</feature>
<gene>
    <name evidence="2" type="ORF">LSALG_LOCUS9888</name>
</gene>